<dbReference type="GO" id="GO:0009234">
    <property type="term" value="P:menaquinone biosynthetic process"/>
    <property type="evidence" value="ECO:0007669"/>
    <property type="project" value="InterPro"/>
</dbReference>
<name>A0A1I0I1G6_9BACI</name>
<sequence>MDPKLIQRVKEQLNHFSDKSFESTNQKAVFSEDKILFLDTILCGSVYMTDDKKEKYIQAIMFVQTALDIHDFVPIHSIEQNQIIPRKQMNVLVGDLYSGKFYEILSNLENIEFIAVLASAIRSINERKMVIYYSDGHSINHLVEELKEVESALIIHVCQYFNINEYNEVIQNWLLMKRLMMELYTYQKEKKSVVLNLLSQRYTEHDVIRMVENMIPRIMIKLEALIHDLPSEVQALKSYLMKELKELSLKQGILLGEG</sequence>
<accession>A0A1I0I1G6</accession>
<dbReference type="InterPro" id="IPR009920">
    <property type="entry name" value="HEPPP_synth_su1"/>
</dbReference>
<gene>
    <name evidence="1" type="ORF">SAMN05421676_11089</name>
</gene>
<dbReference type="EMBL" id="FOHJ01000010">
    <property type="protein sequence ID" value="SET90095.1"/>
    <property type="molecule type" value="Genomic_DNA"/>
</dbReference>
<evidence type="ECO:0000313" key="1">
    <source>
        <dbReference type="EMBL" id="SET90095.1"/>
    </source>
</evidence>
<dbReference type="STRING" id="237682.SAMN05421676_11089"/>
<dbReference type="Proteomes" id="UP000199095">
    <property type="component" value="Unassembled WGS sequence"/>
</dbReference>
<organism evidence="1 2">
    <name type="scientific">Salinibacillus kushneri</name>
    <dbReference type="NCBI Taxonomy" id="237682"/>
    <lineage>
        <taxon>Bacteria</taxon>
        <taxon>Bacillati</taxon>
        <taxon>Bacillota</taxon>
        <taxon>Bacilli</taxon>
        <taxon>Bacillales</taxon>
        <taxon>Bacillaceae</taxon>
        <taxon>Salinibacillus</taxon>
    </lineage>
</organism>
<dbReference type="Gene3D" id="1.20.120.1450">
    <property type="match status" value="1"/>
</dbReference>
<dbReference type="RefSeq" id="WP_177167323.1">
    <property type="nucleotide sequence ID" value="NZ_FOHJ01000010.1"/>
</dbReference>
<dbReference type="AlphaFoldDB" id="A0A1I0I1G6"/>
<evidence type="ECO:0000313" key="2">
    <source>
        <dbReference type="Proteomes" id="UP000199095"/>
    </source>
</evidence>
<reference evidence="2" key="1">
    <citation type="submission" date="2016-10" db="EMBL/GenBank/DDBJ databases">
        <authorList>
            <person name="Varghese N."/>
            <person name="Submissions S."/>
        </authorList>
    </citation>
    <scope>NUCLEOTIDE SEQUENCE [LARGE SCALE GENOMIC DNA]</scope>
    <source>
        <strain evidence="2">CGMCC 1.3566</strain>
    </source>
</reference>
<keyword evidence="2" id="KW-1185">Reference proteome</keyword>
<protein>
    <submittedName>
        <fullName evidence="1">Heptaprenyl diphosphate synthase</fullName>
    </submittedName>
</protein>
<proteinExistence type="predicted"/>
<dbReference type="Pfam" id="PF07307">
    <property type="entry name" value="HEPPP_synt_1"/>
    <property type="match status" value="1"/>
</dbReference>